<evidence type="ECO:0000256" key="3">
    <source>
        <dbReference type="ARBA" id="ARBA00022448"/>
    </source>
</evidence>
<evidence type="ECO:0000256" key="11">
    <source>
        <dbReference type="ARBA" id="ARBA00023136"/>
    </source>
</evidence>
<dbReference type="Pfam" id="PF00122">
    <property type="entry name" value="E1-E2_ATPase"/>
    <property type="match status" value="1"/>
</dbReference>
<evidence type="ECO:0000256" key="2">
    <source>
        <dbReference type="ARBA" id="ARBA00008109"/>
    </source>
</evidence>
<dbReference type="PRINTS" id="PR00119">
    <property type="entry name" value="CATATPASE"/>
</dbReference>
<feature type="binding site" evidence="15">
    <location>
        <position position="819"/>
    </location>
    <ligand>
        <name>Mg(2+)</name>
        <dbReference type="ChEBI" id="CHEBI:18420"/>
    </ligand>
</feature>
<dbReference type="EC" id="7.6.2.1" evidence="16"/>
<feature type="active site" description="4-aspartylphosphate intermediate" evidence="13">
    <location>
        <position position="409"/>
    </location>
</feature>
<dbReference type="GO" id="GO:0140326">
    <property type="term" value="F:ATPase-coupled intramembrane lipid transporter activity"/>
    <property type="evidence" value="ECO:0007669"/>
    <property type="project" value="UniProtKB-EC"/>
</dbReference>
<feature type="binding site" evidence="14">
    <location>
        <position position="580"/>
    </location>
    <ligand>
        <name>ATP</name>
        <dbReference type="ChEBI" id="CHEBI:30616"/>
    </ligand>
</feature>
<keyword evidence="5 15" id="KW-0479">Metal-binding</keyword>
<feature type="binding site" evidence="14">
    <location>
        <position position="410"/>
    </location>
    <ligand>
        <name>ATP</name>
        <dbReference type="ChEBI" id="CHEBI:30616"/>
    </ligand>
</feature>
<comment type="subcellular location">
    <subcellularLocation>
        <location evidence="1">Endomembrane system</location>
        <topology evidence="1">Multi-pass membrane protein</topology>
    </subcellularLocation>
    <subcellularLocation>
        <location evidence="16">Membrane</location>
        <topology evidence="16">Multi-pass membrane protein</topology>
    </subcellularLocation>
</comment>
<reference evidence="20 21" key="1">
    <citation type="submission" date="2016-05" db="EMBL/GenBank/DDBJ databases">
        <title>First whole genome sequencing of Entamoeba histolytica HM1:IMSS-clone-6.</title>
        <authorList>
            <person name="Mukherjee Avik.K."/>
            <person name="Izumyama S."/>
            <person name="Nakada-Tsukui K."/>
            <person name="Nozaki T."/>
        </authorList>
    </citation>
    <scope>NUCLEOTIDE SEQUENCE [LARGE SCALE GENOMIC DNA]</scope>
    <source>
        <strain evidence="20 21">HM1:IMSS clone 6</strain>
    </source>
</reference>
<feature type="binding site" evidence="15">
    <location>
        <position position="411"/>
    </location>
    <ligand>
        <name>Mg(2+)</name>
        <dbReference type="ChEBI" id="CHEBI:18420"/>
    </ligand>
</feature>
<feature type="binding site" evidence="14">
    <location>
        <position position="516"/>
    </location>
    <ligand>
        <name>ATP</name>
        <dbReference type="ChEBI" id="CHEBI:30616"/>
    </ligand>
</feature>
<keyword evidence="6 14" id="KW-0547">Nucleotide-binding</keyword>
<dbReference type="CDD" id="cd02073">
    <property type="entry name" value="P-type_ATPase_APLT_Dnf-like"/>
    <property type="match status" value="1"/>
</dbReference>
<dbReference type="InterPro" id="IPR006539">
    <property type="entry name" value="P-type_ATPase_IV"/>
</dbReference>
<feature type="binding site" evidence="14">
    <location>
        <position position="694"/>
    </location>
    <ligand>
        <name>ATP</name>
        <dbReference type="ChEBI" id="CHEBI:30616"/>
    </ligand>
</feature>
<evidence type="ECO:0000313" key="20">
    <source>
        <dbReference type="EMBL" id="GAT93059.1"/>
    </source>
</evidence>
<dbReference type="EMBL" id="BDEQ01000001">
    <property type="protein sequence ID" value="GAT93059.1"/>
    <property type="molecule type" value="Genomic_DNA"/>
</dbReference>
<evidence type="ECO:0000259" key="19">
    <source>
        <dbReference type="Pfam" id="PF16212"/>
    </source>
</evidence>
<feature type="binding site" evidence="14">
    <location>
        <position position="823"/>
    </location>
    <ligand>
        <name>ATP</name>
        <dbReference type="ChEBI" id="CHEBI:30616"/>
    </ligand>
</feature>
<dbReference type="Pfam" id="PF16209">
    <property type="entry name" value="PhoLip_ATPase_N"/>
    <property type="match status" value="1"/>
</dbReference>
<feature type="binding site" evidence="14">
    <location>
        <position position="693"/>
    </location>
    <ligand>
        <name>ATP</name>
        <dbReference type="ChEBI" id="CHEBI:30616"/>
    </ligand>
</feature>
<feature type="transmembrane region" description="Helical" evidence="16">
    <location>
        <begin position="909"/>
        <end position="929"/>
    </location>
</feature>
<dbReference type="FunFam" id="3.40.50.1000:FF:000152">
    <property type="entry name" value="Phospholipid-transporting ATPase"/>
    <property type="match status" value="1"/>
</dbReference>
<dbReference type="VEuPathDB" id="AmoebaDB:EHI8A_045050"/>
<dbReference type="SFLD" id="SFLDG00002">
    <property type="entry name" value="C1.7:_P-type_atpase_like"/>
    <property type="match status" value="1"/>
</dbReference>
<keyword evidence="4 16" id="KW-0812">Transmembrane</keyword>
<dbReference type="SUPFAM" id="SSF81660">
    <property type="entry name" value="Metal cation-transporting ATPase, ATP-binding domain N"/>
    <property type="match status" value="1"/>
</dbReference>
<evidence type="ECO:0000256" key="12">
    <source>
        <dbReference type="ARBA" id="ARBA00034036"/>
    </source>
</evidence>
<feature type="binding site" evidence="14">
    <location>
        <position position="411"/>
    </location>
    <ligand>
        <name>ATP</name>
        <dbReference type="ChEBI" id="CHEBI:30616"/>
    </ligand>
</feature>
<feature type="binding site" evidence="14">
    <location>
        <position position="692"/>
    </location>
    <ligand>
        <name>ATP</name>
        <dbReference type="ChEBI" id="CHEBI:30616"/>
    </ligand>
</feature>
<dbReference type="FunFam" id="3.40.1110.10:FF:000170">
    <property type="entry name" value="Phospholipid-transporting ATPase"/>
    <property type="match status" value="1"/>
</dbReference>
<evidence type="ECO:0000256" key="1">
    <source>
        <dbReference type="ARBA" id="ARBA00004127"/>
    </source>
</evidence>
<dbReference type="InterPro" id="IPR036412">
    <property type="entry name" value="HAD-like_sf"/>
</dbReference>
<evidence type="ECO:0000256" key="5">
    <source>
        <dbReference type="ARBA" id="ARBA00022723"/>
    </source>
</evidence>
<dbReference type="NCBIfam" id="TIGR01494">
    <property type="entry name" value="ATPase_P-type"/>
    <property type="match status" value="1"/>
</dbReference>
<feature type="binding site" evidence="14">
    <location>
        <position position="409"/>
    </location>
    <ligand>
        <name>ATP</name>
        <dbReference type="ChEBI" id="CHEBI:30616"/>
    </ligand>
</feature>
<keyword evidence="7 14" id="KW-0067">ATP-binding</keyword>
<evidence type="ECO:0000256" key="10">
    <source>
        <dbReference type="ARBA" id="ARBA00022989"/>
    </source>
</evidence>
<feature type="binding site" evidence="14">
    <location>
        <position position="557"/>
    </location>
    <ligand>
        <name>ATP</name>
        <dbReference type="ChEBI" id="CHEBI:30616"/>
    </ligand>
</feature>
<evidence type="ECO:0000256" key="13">
    <source>
        <dbReference type="PIRSR" id="PIRSR606539-1"/>
    </source>
</evidence>
<dbReference type="PANTHER" id="PTHR24092">
    <property type="entry name" value="PROBABLE PHOSPHOLIPID-TRANSPORTING ATPASE"/>
    <property type="match status" value="1"/>
</dbReference>
<feature type="binding site" evidence="14">
    <location>
        <position position="822"/>
    </location>
    <ligand>
        <name>ATP</name>
        <dbReference type="ChEBI" id="CHEBI:30616"/>
    </ligand>
</feature>
<feature type="transmembrane region" description="Helical" evidence="16">
    <location>
        <begin position="66"/>
        <end position="83"/>
    </location>
</feature>
<feature type="domain" description="P-type ATPase C-terminal" evidence="19">
    <location>
        <begin position="845"/>
        <end position="1096"/>
    </location>
</feature>
<dbReference type="VEuPathDB" id="AmoebaDB:KM1_003850"/>
<feature type="transmembrane region" description="Helical" evidence="16">
    <location>
        <begin position="993"/>
        <end position="1015"/>
    </location>
</feature>
<sequence length="1166" mass="132306">MGFISKTFFKIFPCLKPKDVRKIPLPLIYIYDDKKNKKFPGNKVSTTKYSIISFLPLFLYNQFKHVTNIYFLLVAIISLIPQISATNPITNVLPLVFVLCVSGIKEIIEDIRRWIADRGFNNAKYTRVNVSDGNLISITSAEVRTGYVLELKTNDRIPADCIPLSSSNDDGIVFVQTAALDGETNLKEVFVPKDLNNIDTLKMVGTMHCNPPNEYFNQYNATISIQDENGSTKDIPVSAANLLIGGAVIKDTEKCTALVCHCGKHSKLALNQPSLRTKFAHTDARMNQFVFGIFCFKIVIVIVATIAGSLFLVRTGRDSWYLDMEDISVGKNAVQTFFRYFGLLSYLIPISCAVSLEVAKFIQTMLMECDTDFNIYNIDEDGQLVTEKMAAKTSILNDELALVEYVLSDKTGTLTENSMVFKMASVDGEVIEGKKLEENFKLYWNIDKEKNGMEVMDKRNEDINYVSDTKVTMKEGVDEVKAQAIKDYLLALAICNEARPKKEGDKINYQSQSPDEVALCQQAVDSNVLFFKRTQTMLYVSLFGEILEFKILAIFSFNSDRKRQSVIVQTHEGQIIMYTKGADSIIASRMIHEDNFEATNKQLQDFSVVGLRTLLVTKKEISQEQYNEWRKRYDEADSSVAGHDENVALIQDEMEVDLKLIGATAIEDKLQDGVPETIEFLIRGGIKVWMITGDKVETAINIGLSCNLLTKETFICKLRNAPDEIENKEEFTTKKLVEMDEEIDKEIERCKSEGKAYNIGCVFEAGALQVVMAHAKDLFRQVILKASVVICSRVTPKQKAMIAKTVKEATKKVVLTIGDGANDVAMINEGDIGVGLFGKEGTQAARASDYALRKFRHLAKLIMFHGRNSLLRNVTLIKMCFYKNASFFLILFWYSFFNGQSGMSMYDDYTMTFFNIFITSLPPVFIACLDKDLSYQVIKDNPEVHRGILRGSRMSLASFLDWLGQGIWQSLLLTFVFHFMLADVDVYSSNGKTGGWAVVSMYLTFSGFFMVFFTLCTQVKTWNLWTLASFIISLVLFFIFMLLIVYCPGISIRDLSYDVFSIVFRQPYFYLVTLFTVIVGIIPNMLRLFCLRFLVPGYYMVLQEIYSDRKFEDYGKKRKIVIEGTEEAHTYYHELCLSQPLFNKLPKEQREMNEITSEVDANGYDA</sequence>
<feature type="transmembrane region" description="Helical" evidence="16">
    <location>
        <begin position="1068"/>
        <end position="1090"/>
    </location>
</feature>
<dbReference type="Proteomes" id="UP000078387">
    <property type="component" value="Unassembled WGS sequence"/>
</dbReference>
<evidence type="ECO:0000256" key="15">
    <source>
        <dbReference type="PIRSR" id="PIRSR606539-3"/>
    </source>
</evidence>
<dbReference type="Pfam" id="PF16212">
    <property type="entry name" value="PhoLip_ATPase_C"/>
    <property type="match status" value="1"/>
</dbReference>
<dbReference type="InterPro" id="IPR023299">
    <property type="entry name" value="ATPase_P-typ_cyto_dom_N"/>
</dbReference>
<dbReference type="Gene3D" id="2.70.150.10">
    <property type="entry name" value="Calcium-transporting ATPase, cytoplasmic transduction domain A"/>
    <property type="match status" value="1"/>
</dbReference>
<evidence type="ECO:0000256" key="7">
    <source>
        <dbReference type="ARBA" id="ARBA00022840"/>
    </source>
</evidence>
<organism evidence="20 21">
    <name type="scientific">Entamoeba histolytica</name>
    <dbReference type="NCBI Taxonomy" id="5759"/>
    <lineage>
        <taxon>Eukaryota</taxon>
        <taxon>Amoebozoa</taxon>
        <taxon>Evosea</taxon>
        <taxon>Archamoebae</taxon>
        <taxon>Mastigamoebida</taxon>
        <taxon>Entamoebidae</taxon>
        <taxon>Entamoeba</taxon>
    </lineage>
</organism>
<dbReference type="InterPro" id="IPR018303">
    <property type="entry name" value="ATPase_P-typ_P_site"/>
</dbReference>
<evidence type="ECO:0000256" key="4">
    <source>
        <dbReference type="ARBA" id="ARBA00022692"/>
    </source>
</evidence>
<dbReference type="InterPro" id="IPR023214">
    <property type="entry name" value="HAD_sf"/>
</dbReference>
<feature type="transmembrane region" description="Helical" evidence="16">
    <location>
        <begin position="880"/>
        <end position="897"/>
    </location>
</feature>
<evidence type="ECO:0000256" key="8">
    <source>
        <dbReference type="ARBA" id="ARBA00022842"/>
    </source>
</evidence>
<dbReference type="SUPFAM" id="SSF81653">
    <property type="entry name" value="Calcium ATPase, transduction domain A"/>
    <property type="match status" value="1"/>
</dbReference>
<dbReference type="GO" id="GO:0000287">
    <property type="term" value="F:magnesium ion binding"/>
    <property type="evidence" value="ECO:0007669"/>
    <property type="project" value="UniProtKB-UniRule"/>
</dbReference>
<comment type="cofactor">
    <cofactor evidence="15">
        <name>Mg(2+)</name>
        <dbReference type="ChEBI" id="CHEBI:18420"/>
    </cofactor>
</comment>
<dbReference type="NCBIfam" id="TIGR01652">
    <property type="entry name" value="ATPase-Plipid"/>
    <property type="match status" value="1"/>
</dbReference>
<dbReference type="AlphaFoldDB" id="A0A5K1V022"/>
<dbReference type="PANTHER" id="PTHR24092:SF180">
    <property type="entry name" value="PHOSPHOLIPID-TRANSPORTING ATPASE DNF1-RELATED"/>
    <property type="match status" value="1"/>
</dbReference>
<keyword evidence="3" id="KW-0813">Transport</keyword>
<dbReference type="OMA" id="KKYIDCC"/>
<comment type="catalytic activity">
    <reaction evidence="12 16">
        <text>ATP + H2O + phospholipidSide 1 = ADP + phosphate + phospholipidSide 2.</text>
        <dbReference type="EC" id="7.6.2.1"/>
    </reaction>
</comment>
<feature type="transmembrane region" description="Helical" evidence="16">
    <location>
        <begin position="959"/>
        <end position="981"/>
    </location>
</feature>
<evidence type="ECO:0000256" key="6">
    <source>
        <dbReference type="ARBA" id="ARBA00022741"/>
    </source>
</evidence>
<evidence type="ECO:0000256" key="14">
    <source>
        <dbReference type="PIRSR" id="PIRSR606539-2"/>
    </source>
</evidence>
<dbReference type="PROSITE" id="PS00154">
    <property type="entry name" value="ATPASE_E1_E2"/>
    <property type="match status" value="1"/>
</dbReference>
<dbReference type="InterPro" id="IPR032630">
    <property type="entry name" value="P_typ_ATPase_c"/>
</dbReference>
<feature type="domain" description="P-type ATPase A" evidence="17">
    <location>
        <begin position="127"/>
        <end position="268"/>
    </location>
</feature>
<keyword evidence="10 16" id="KW-1133">Transmembrane helix</keyword>
<dbReference type="InterPro" id="IPR001757">
    <property type="entry name" value="P_typ_ATPase"/>
</dbReference>
<accession>A0A5K1V022</accession>
<dbReference type="InterPro" id="IPR059000">
    <property type="entry name" value="ATPase_P-type_domA"/>
</dbReference>
<evidence type="ECO:0000256" key="9">
    <source>
        <dbReference type="ARBA" id="ARBA00022967"/>
    </source>
</evidence>
<comment type="similarity">
    <text evidence="2 16">Belongs to the cation transport ATPase (P-type) (TC 3.A.3) family. Type IV subfamily.</text>
</comment>
<protein>
    <recommendedName>
        <fullName evidence="16">Phospholipid-transporting ATPase</fullName>
        <ecNumber evidence="16">7.6.2.1</ecNumber>
    </recommendedName>
</protein>
<dbReference type="InterPro" id="IPR008250">
    <property type="entry name" value="ATPase_P-typ_transduc_dom_A_sf"/>
</dbReference>
<dbReference type="Gene3D" id="3.40.1110.10">
    <property type="entry name" value="Calcium-transporting ATPase, cytoplasmic domain N"/>
    <property type="match status" value="1"/>
</dbReference>
<dbReference type="InterPro" id="IPR044492">
    <property type="entry name" value="P_typ_ATPase_HD_dom"/>
</dbReference>
<evidence type="ECO:0000259" key="17">
    <source>
        <dbReference type="Pfam" id="PF00122"/>
    </source>
</evidence>
<dbReference type="SUPFAM" id="SSF81665">
    <property type="entry name" value="Calcium ATPase, transmembrane domain M"/>
    <property type="match status" value="1"/>
</dbReference>
<feature type="binding site" evidence="14">
    <location>
        <position position="612"/>
    </location>
    <ligand>
        <name>ATP</name>
        <dbReference type="ChEBI" id="CHEBI:30616"/>
    </ligand>
</feature>
<dbReference type="GO" id="GO:0045332">
    <property type="term" value="P:phospholipid translocation"/>
    <property type="evidence" value="ECO:0007669"/>
    <property type="project" value="TreeGrafter"/>
</dbReference>
<feature type="transmembrane region" description="Helical" evidence="16">
    <location>
        <begin position="89"/>
        <end position="108"/>
    </location>
</feature>
<feature type="binding site" evidence="15">
    <location>
        <position position="823"/>
    </location>
    <ligand>
        <name>Mg(2+)</name>
        <dbReference type="ChEBI" id="CHEBI:18420"/>
    </ligand>
</feature>
<dbReference type="InterPro" id="IPR023298">
    <property type="entry name" value="ATPase_P-typ_TM_dom_sf"/>
</dbReference>
<evidence type="ECO:0000256" key="16">
    <source>
        <dbReference type="RuleBase" id="RU362033"/>
    </source>
</evidence>
<keyword evidence="11 16" id="KW-0472">Membrane</keyword>
<dbReference type="SUPFAM" id="SSF56784">
    <property type="entry name" value="HAD-like"/>
    <property type="match status" value="1"/>
</dbReference>
<dbReference type="GO" id="GO:0012505">
    <property type="term" value="C:endomembrane system"/>
    <property type="evidence" value="ECO:0007669"/>
    <property type="project" value="UniProtKB-SubCell"/>
</dbReference>
<dbReference type="GO" id="GO:0005886">
    <property type="term" value="C:plasma membrane"/>
    <property type="evidence" value="ECO:0007669"/>
    <property type="project" value="TreeGrafter"/>
</dbReference>
<feature type="transmembrane region" description="Helical" evidence="16">
    <location>
        <begin position="1027"/>
        <end position="1048"/>
    </location>
</feature>
<dbReference type="GO" id="GO:0005524">
    <property type="term" value="F:ATP binding"/>
    <property type="evidence" value="ECO:0007669"/>
    <property type="project" value="UniProtKB-UniRule"/>
</dbReference>
<evidence type="ECO:0000313" key="21">
    <source>
        <dbReference type="Proteomes" id="UP000078387"/>
    </source>
</evidence>
<dbReference type="SFLD" id="SFLDS00003">
    <property type="entry name" value="Haloacid_Dehalogenase"/>
    <property type="match status" value="1"/>
</dbReference>
<feature type="transmembrane region" description="Helical" evidence="16">
    <location>
        <begin position="289"/>
        <end position="313"/>
    </location>
</feature>
<gene>
    <name evidence="20" type="ORF">CL6EHI_096620</name>
</gene>
<proteinExistence type="inferred from homology"/>
<comment type="caution">
    <text evidence="20">The sequence shown here is derived from an EMBL/GenBank/DDBJ whole genome shotgun (WGS) entry which is preliminary data.</text>
</comment>
<feature type="transmembrane region" description="Helical" evidence="16">
    <location>
        <begin position="337"/>
        <end position="358"/>
    </location>
</feature>
<dbReference type="Pfam" id="PF13246">
    <property type="entry name" value="Cation_ATPase"/>
    <property type="match status" value="1"/>
</dbReference>
<dbReference type="Gene3D" id="3.40.50.1000">
    <property type="entry name" value="HAD superfamily/HAD-like"/>
    <property type="match status" value="1"/>
</dbReference>
<dbReference type="VEuPathDB" id="AmoebaDB:EHI5A_005390"/>
<name>A0A5K1V022_ENTHI</name>
<feature type="binding site" evidence="15">
    <location>
        <position position="409"/>
    </location>
    <ligand>
        <name>Mg(2+)</name>
        <dbReference type="ChEBI" id="CHEBI:18420"/>
    </ligand>
</feature>
<feature type="domain" description="P-type ATPase N-terminal" evidence="18">
    <location>
        <begin position="28"/>
        <end position="91"/>
    </location>
</feature>
<feature type="binding site" evidence="14">
    <location>
        <position position="793"/>
    </location>
    <ligand>
        <name>ATP</name>
        <dbReference type="ChEBI" id="CHEBI:30616"/>
    </ligand>
</feature>
<evidence type="ECO:0000259" key="18">
    <source>
        <dbReference type="Pfam" id="PF16209"/>
    </source>
</evidence>
<dbReference type="GO" id="GO:0016887">
    <property type="term" value="F:ATP hydrolysis activity"/>
    <property type="evidence" value="ECO:0007669"/>
    <property type="project" value="InterPro"/>
</dbReference>
<dbReference type="VEuPathDB" id="AmoebaDB:EHI_096620"/>
<dbReference type="VEuPathDB" id="AmoebaDB:EHI7A_001310"/>
<dbReference type="SFLD" id="SFLDF00027">
    <property type="entry name" value="p-type_atpase"/>
    <property type="match status" value="1"/>
</dbReference>
<keyword evidence="8 15" id="KW-0460">Magnesium</keyword>
<dbReference type="InterPro" id="IPR032631">
    <property type="entry name" value="P-type_ATPase_N"/>
</dbReference>
<keyword evidence="9 16" id="KW-1278">Translocase</keyword>
<feature type="binding site" evidence="14">
    <location>
        <position position="799"/>
    </location>
    <ligand>
        <name>ATP</name>
        <dbReference type="ChEBI" id="CHEBI:30616"/>
    </ligand>
</feature>